<protein>
    <submittedName>
        <fullName evidence="5">Regulatory protein GntR HTH</fullName>
    </submittedName>
</protein>
<dbReference type="InterPro" id="IPR036390">
    <property type="entry name" value="WH_DNA-bd_sf"/>
</dbReference>
<evidence type="ECO:0000256" key="2">
    <source>
        <dbReference type="ARBA" id="ARBA00023125"/>
    </source>
</evidence>
<dbReference type="CDD" id="cd07377">
    <property type="entry name" value="WHTH_GntR"/>
    <property type="match status" value="1"/>
</dbReference>
<dbReference type="SUPFAM" id="SSF46785">
    <property type="entry name" value="Winged helix' DNA-binding domain"/>
    <property type="match status" value="1"/>
</dbReference>
<dbReference type="Pfam" id="PF00392">
    <property type="entry name" value="GntR"/>
    <property type="match status" value="1"/>
</dbReference>
<dbReference type="Proteomes" id="UP000002016">
    <property type="component" value="Chromosome"/>
</dbReference>
<dbReference type="GO" id="GO:0003700">
    <property type="term" value="F:DNA-binding transcription factor activity"/>
    <property type="evidence" value="ECO:0007669"/>
    <property type="project" value="InterPro"/>
</dbReference>
<feature type="domain" description="HTH gntR-type" evidence="4">
    <location>
        <begin position="11"/>
        <end position="79"/>
    </location>
</feature>
<dbReference type="GO" id="GO:0003677">
    <property type="term" value="F:DNA binding"/>
    <property type="evidence" value="ECO:0007669"/>
    <property type="project" value="UniProtKB-KW"/>
</dbReference>
<dbReference type="KEGG" id="tle:Tlet_0735"/>
<gene>
    <name evidence="5" type="ordered locus">Tlet_0735</name>
</gene>
<dbReference type="PANTHER" id="PTHR38445:SF9">
    <property type="entry name" value="HTH-TYPE TRANSCRIPTIONAL REPRESSOR YTRA"/>
    <property type="match status" value="1"/>
</dbReference>
<keyword evidence="2" id="KW-0238">DNA-binding</keyword>
<dbReference type="STRING" id="416591.Tlet_0735"/>
<evidence type="ECO:0000259" key="4">
    <source>
        <dbReference type="PROSITE" id="PS50949"/>
    </source>
</evidence>
<evidence type="ECO:0000313" key="6">
    <source>
        <dbReference type="Proteomes" id="UP000002016"/>
    </source>
</evidence>
<dbReference type="SMART" id="SM00345">
    <property type="entry name" value="HTH_GNTR"/>
    <property type="match status" value="1"/>
</dbReference>
<evidence type="ECO:0000256" key="1">
    <source>
        <dbReference type="ARBA" id="ARBA00023015"/>
    </source>
</evidence>
<evidence type="ECO:0000313" key="5">
    <source>
        <dbReference type="EMBL" id="ABV33301.1"/>
    </source>
</evidence>
<evidence type="ECO:0000256" key="3">
    <source>
        <dbReference type="ARBA" id="ARBA00023163"/>
    </source>
</evidence>
<reference evidence="5 6" key="2">
    <citation type="journal article" date="2009" name="Proc. Natl. Acad. Sci. U.S.A.">
        <title>On the chimeric nature, thermophilic origin, and phylogenetic placement of the Thermotogales.</title>
        <authorList>
            <person name="Zhaxybayeva O."/>
            <person name="Swithers K.S."/>
            <person name="Lapierre P."/>
            <person name="Fournier G.P."/>
            <person name="Bickhart D.M."/>
            <person name="DeBoy R.T."/>
            <person name="Nelson K.E."/>
            <person name="Nesbo C.L."/>
            <person name="Doolittle W.F."/>
            <person name="Gogarten J.P."/>
            <person name="Noll K.M."/>
        </authorList>
    </citation>
    <scope>NUCLEOTIDE SEQUENCE [LARGE SCALE GENOMIC DNA]</scope>
    <source>
        <strain evidence="6">ATCC BAA-301 / DSM 14385 / NBRC 107922 / TMO</strain>
    </source>
</reference>
<accession>A8F567</accession>
<dbReference type="HOGENOM" id="CLU_017584_10_1_0"/>
<reference evidence="5 6" key="1">
    <citation type="submission" date="2007-08" db="EMBL/GenBank/DDBJ databases">
        <title>Complete sequence of Thermotoga lettingae TMO.</title>
        <authorList>
            <consortium name="US DOE Joint Genome Institute"/>
            <person name="Copeland A."/>
            <person name="Lucas S."/>
            <person name="Lapidus A."/>
            <person name="Barry K."/>
            <person name="Glavina del Rio T."/>
            <person name="Dalin E."/>
            <person name="Tice H."/>
            <person name="Pitluck S."/>
            <person name="Foster B."/>
            <person name="Bruce D."/>
            <person name="Schmutz J."/>
            <person name="Larimer F."/>
            <person name="Land M."/>
            <person name="Hauser L."/>
            <person name="Kyrpides N."/>
            <person name="Mikhailova N."/>
            <person name="Nelson K."/>
            <person name="Gogarten J.P."/>
            <person name="Noll K."/>
            <person name="Richardson P."/>
        </authorList>
    </citation>
    <scope>NUCLEOTIDE SEQUENCE [LARGE SCALE GENOMIC DNA]</scope>
    <source>
        <strain evidence="6">ATCC BAA-301 / DSM 14385 / NBRC 107922 / TMO</strain>
    </source>
</reference>
<dbReference type="PROSITE" id="PS50949">
    <property type="entry name" value="HTH_GNTR"/>
    <property type="match status" value="1"/>
</dbReference>
<proteinExistence type="predicted"/>
<keyword evidence="6" id="KW-1185">Reference proteome</keyword>
<dbReference type="OrthoDB" id="9801546at2"/>
<sequence>MLRKIDKHSGIPVYLQIVNQIKAEIFLGNLKAGDQIPPVRELEQVFDVNVNTVLKALDKLKMEGFLVSEHGVGYFVSKDVSISSEILHEVKKAVSILKNSGIDIYTSLLIIEEVWKSEDF</sequence>
<dbReference type="eggNOG" id="COG1725">
    <property type="taxonomic scope" value="Bacteria"/>
</dbReference>
<dbReference type="EMBL" id="CP000812">
    <property type="protein sequence ID" value="ABV33301.1"/>
    <property type="molecule type" value="Genomic_DNA"/>
</dbReference>
<keyword evidence="3" id="KW-0804">Transcription</keyword>
<dbReference type="InterPro" id="IPR036388">
    <property type="entry name" value="WH-like_DNA-bd_sf"/>
</dbReference>
<organism evidence="5 6">
    <name type="scientific">Pseudothermotoga lettingae (strain ATCC BAA-301 / DSM 14385 / NBRC 107922 / TMO)</name>
    <name type="common">Thermotoga lettingae</name>
    <dbReference type="NCBI Taxonomy" id="416591"/>
    <lineage>
        <taxon>Bacteria</taxon>
        <taxon>Thermotogati</taxon>
        <taxon>Thermotogota</taxon>
        <taxon>Thermotogae</taxon>
        <taxon>Thermotogales</taxon>
        <taxon>Thermotogaceae</taxon>
        <taxon>Pseudothermotoga</taxon>
    </lineage>
</organism>
<name>A8F567_PSELT</name>
<keyword evidence="1" id="KW-0805">Transcription regulation</keyword>
<dbReference type="AlphaFoldDB" id="A8F567"/>
<dbReference type="PANTHER" id="PTHR38445">
    <property type="entry name" value="HTH-TYPE TRANSCRIPTIONAL REPRESSOR YTRA"/>
    <property type="match status" value="1"/>
</dbReference>
<dbReference type="InterPro" id="IPR000524">
    <property type="entry name" value="Tscrpt_reg_HTH_GntR"/>
</dbReference>
<dbReference type="Gene3D" id="1.10.10.10">
    <property type="entry name" value="Winged helix-like DNA-binding domain superfamily/Winged helix DNA-binding domain"/>
    <property type="match status" value="1"/>
</dbReference>